<dbReference type="GO" id="GO:0008270">
    <property type="term" value="F:zinc ion binding"/>
    <property type="evidence" value="ECO:0007669"/>
    <property type="project" value="InterPro"/>
</dbReference>
<keyword evidence="4" id="KW-0539">Nucleus</keyword>
<dbReference type="GO" id="GO:0006351">
    <property type="term" value="P:DNA-templated transcription"/>
    <property type="evidence" value="ECO:0007669"/>
    <property type="project" value="InterPro"/>
</dbReference>
<dbReference type="CDD" id="cd12148">
    <property type="entry name" value="fungal_TF_MHR"/>
    <property type="match status" value="1"/>
</dbReference>
<dbReference type="GO" id="GO:0003700">
    <property type="term" value="F:DNA-binding transcription factor activity"/>
    <property type="evidence" value="ECO:0007669"/>
    <property type="project" value="InterPro"/>
</dbReference>
<dbReference type="PANTHER" id="PTHR46910">
    <property type="entry name" value="TRANSCRIPTION FACTOR PDR1"/>
    <property type="match status" value="1"/>
</dbReference>
<feature type="region of interest" description="Disordered" evidence="5">
    <location>
        <begin position="1"/>
        <end position="36"/>
    </location>
</feature>
<evidence type="ECO:0000313" key="7">
    <source>
        <dbReference type="EMBL" id="KAJ4376348.1"/>
    </source>
</evidence>
<evidence type="ECO:0000259" key="6">
    <source>
        <dbReference type="SMART" id="SM00906"/>
    </source>
</evidence>
<dbReference type="Pfam" id="PF04082">
    <property type="entry name" value="Fungal_trans"/>
    <property type="match status" value="1"/>
</dbReference>
<name>A0A9W8YFL4_9PLEO</name>
<dbReference type="AlphaFoldDB" id="A0A9W8YFL4"/>
<sequence length="622" mass="69464">MPAQPHTAAPTNGNNLSRRNIIPRHQSTERRASDASVLGLSMESRMARIETMMEALIHERGMTMTPMGSIEREENGSDGLRSEAAFAMPLLDPINPALAQMEQQSDMQYESPADWRLPHPFEEARMGSTGAPVTIRLGHRTLPFPPFVEYNKYVNHFFGDTHLRYPCIEESEFRAFGARILATSVVQPDDTYSLTLNYVVFACCDVLMKTLPQAPGGPHGWSWYQIADGLLDKTALLTGTGGLALVQVLLFQALYLKFADIGTSAYTTIGLASRLSLQYGLHQQRSLSHLNPEQLYTHISVFWNVFVADRFISLSCGRPYSIREQDIDVGQPAEVYMKVPLHAKTPVNGHPRHHFNLYMEYMISLATRAGRTWDAAVIGKSASDMLDGHNKTAAVAASSEIARLFITELPGEHVQPGVEPEAYDMSVMILNYNNITLLLRHREMTSLQYDYKCACEFSDLAIDSISELRIFLPGAERLPFTETQRGFVQTIISSTAGVLLVFCALLVRDLSTPELNLQQGYLTYIKGVQDGFELLTALKPHIPYARRVLEEFAPLRYVVENVIEEFPMSSSSHAGAFSVVEALIPPNIVDLFPYRPLTPPLDTGYHYNTELGKNGKGILWLC</sequence>
<dbReference type="OrthoDB" id="3266505at2759"/>
<dbReference type="EMBL" id="JAPEUY010000002">
    <property type="protein sequence ID" value="KAJ4376348.1"/>
    <property type="molecule type" value="Genomic_DNA"/>
</dbReference>
<dbReference type="PANTHER" id="PTHR46910:SF3">
    <property type="entry name" value="HALOTOLERANCE PROTEIN 9-RELATED"/>
    <property type="match status" value="1"/>
</dbReference>
<reference evidence="7" key="1">
    <citation type="submission" date="2022-10" db="EMBL/GenBank/DDBJ databases">
        <title>Tapping the CABI collections for fungal endophytes: first genome assemblies for Collariella, Neodidymelliopsis, Ascochyta clinopodiicola, Didymella pomorum, Didymosphaeria variabile, Neocosmospora piperis and Neocucurbitaria cava.</title>
        <authorList>
            <person name="Hill R."/>
        </authorList>
    </citation>
    <scope>NUCLEOTIDE SEQUENCE</scope>
    <source>
        <strain evidence="7">IMI 356814</strain>
    </source>
</reference>
<dbReference type="InterPro" id="IPR007219">
    <property type="entry name" value="XnlR_reg_dom"/>
</dbReference>
<dbReference type="GO" id="GO:0005634">
    <property type="term" value="C:nucleus"/>
    <property type="evidence" value="ECO:0007669"/>
    <property type="project" value="UniProtKB-SubCell"/>
</dbReference>
<protein>
    <recommendedName>
        <fullName evidence="6">Xylanolytic transcriptional activator regulatory domain-containing protein</fullName>
    </recommendedName>
</protein>
<dbReference type="InterPro" id="IPR050987">
    <property type="entry name" value="AtrR-like"/>
</dbReference>
<gene>
    <name evidence="7" type="ORF">N0V83_001631</name>
</gene>
<comment type="caution">
    <text evidence="7">The sequence shown here is derived from an EMBL/GenBank/DDBJ whole genome shotgun (WGS) entry which is preliminary data.</text>
</comment>
<keyword evidence="2" id="KW-0479">Metal-binding</keyword>
<evidence type="ECO:0000256" key="3">
    <source>
        <dbReference type="ARBA" id="ARBA00023125"/>
    </source>
</evidence>
<comment type="subcellular location">
    <subcellularLocation>
        <location evidence="1">Nucleus</location>
    </subcellularLocation>
</comment>
<dbReference type="SMART" id="SM00906">
    <property type="entry name" value="Fungal_trans"/>
    <property type="match status" value="1"/>
</dbReference>
<evidence type="ECO:0000256" key="2">
    <source>
        <dbReference type="ARBA" id="ARBA00022723"/>
    </source>
</evidence>
<evidence type="ECO:0000256" key="4">
    <source>
        <dbReference type="ARBA" id="ARBA00023242"/>
    </source>
</evidence>
<accession>A0A9W8YFL4</accession>
<feature type="compositionally biased region" description="Polar residues" evidence="5">
    <location>
        <begin position="9"/>
        <end position="18"/>
    </location>
</feature>
<keyword evidence="8" id="KW-1185">Reference proteome</keyword>
<organism evidence="7 8">
    <name type="scientific">Neocucurbitaria cava</name>
    <dbReference type="NCBI Taxonomy" id="798079"/>
    <lineage>
        <taxon>Eukaryota</taxon>
        <taxon>Fungi</taxon>
        <taxon>Dikarya</taxon>
        <taxon>Ascomycota</taxon>
        <taxon>Pezizomycotina</taxon>
        <taxon>Dothideomycetes</taxon>
        <taxon>Pleosporomycetidae</taxon>
        <taxon>Pleosporales</taxon>
        <taxon>Pleosporineae</taxon>
        <taxon>Cucurbitariaceae</taxon>
        <taxon>Neocucurbitaria</taxon>
    </lineage>
</organism>
<evidence type="ECO:0000256" key="1">
    <source>
        <dbReference type="ARBA" id="ARBA00004123"/>
    </source>
</evidence>
<feature type="domain" description="Xylanolytic transcriptional activator regulatory" evidence="6">
    <location>
        <begin position="265"/>
        <end position="338"/>
    </location>
</feature>
<evidence type="ECO:0000313" key="8">
    <source>
        <dbReference type="Proteomes" id="UP001140560"/>
    </source>
</evidence>
<keyword evidence="3" id="KW-0238">DNA-binding</keyword>
<evidence type="ECO:0000256" key="5">
    <source>
        <dbReference type="SAM" id="MobiDB-lite"/>
    </source>
</evidence>
<dbReference type="Proteomes" id="UP001140560">
    <property type="component" value="Unassembled WGS sequence"/>
</dbReference>
<dbReference type="GO" id="GO:0003677">
    <property type="term" value="F:DNA binding"/>
    <property type="evidence" value="ECO:0007669"/>
    <property type="project" value="UniProtKB-KW"/>
</dbReference>
<proteinExistence type="predicted"/>